<keyword evidence="2" id="KW-1185">Reference proteome</keyword>
<accession>F1YQ28</accession>
<dbReference type="STRING" id="644548.SCNU_20201"/>
<feature type="non-terminal residue" evidence="1">
    <location>
        <position position="1"/>
    </location>
</feature>
<dbReference type="eggNOG" id="COG1216">
    <property type="taxonomic scope" value="Bacteria"/>
</dbReference>
<evidence type="ECO:0000313" key="1">
    <source>
        <dbReference type="EMBL" id="EGD53194.1"/>
    </source>
</evidence>
<dbReference type="Proteomes" id="UP000035065">
    <property type="component" value="Unassembled WGS sequence"/>
</dbReference>
<comment type="caution">
    <text evidence="1">The sequence shown here is derived from an EMBL/GenBank/DDBJ whole genome shotgun (WGS) entry which is preliminary data.</text>
</comment>
<proteinExistence type="predicted"/>
<dbReference type="GO" id="GO:0016740">
    <property type="term" value="F:transferase activity"/>
    <property type="evidence" value="ECO:0007669"/>
    <property type="project" value="UniProtKB-KW"/>
</dbReference>
<keyword evidence="1" id="KW-0808">Transferase</keyword>
<dbReference type="AlphaFoldDB" id="F1YQ28"/>
<organism evidence="1 2">
    <name type="scientific">Gordonia neofelifaecis NRRL B-59395</name>
    <dbReference type="NCBI Taxonomy" id="644548"/>
    <lineage>
        <taxon>Bacteria</taxon>
        <taxon>Bacillati</taxon>
        <taxon>Actinomycetota</taxon>
        <taxon>Actinomycetes</taxon>
        <taxon>Mycobacteriales</taxon>
        <taxon>Gordoniaceae</taxon>
        <taxon>Gordonia</taxon>
    </lineage>
</organism>
<protein>
    <submittedName>
        <fullName evidence="1">Glycosyl transferase family 2 protein</fullName>
    </submittedName>
</protein>
<sequence length="49" mass="5501">RIAEPSSPMVEPVGYSVIRRLDDFAYGLGLWQGVVANRDWSALRPVVTR</sequence>
<name>F1YQ28_9ACTN</name>
<dbReference type="EMBL" id="AEUD01000037">
    <property type="protein sequence ID" value="EGD53194.1"/>
    <property type="molecule type" value="Genomic_DNA"/>
</dbReference>
<evidence type="ECO:0000313" key="2">
    <source>
        <dbReference type="Proteomes" id="UP000035065"/>
    </source>
</evidence>
<reference evidence="1 2" key="1">
    <citation type="journal article" date="2011" name="J. Bacteriol.">
        <title>Draft Genome Sequence of Gordonia neofelifaecis NRRL B-59395, a Cholesterol-Degrading Actinomycete.</title>
        <authorList>
            <person name="Ge F."/>
            <person name="Li W."/>
            <person name="Chen G."/>
            <person name="Liu Y."/>
            <person name="Zhang G."/>
            <person name="Yong B."/>
            <person name="Wang Q."/>
            <person name="Wang N."/>
            <person name="Huang Z."/>
            <person name="Li W."/>
            <person name="Wang J."/>
            <person name="Wu C."/>
            <person name="Xie Q."/>
            <person name="Liu G."/>
        </authorList>
    </citation>
    <scope>NUCLEOTIDE SEQUENCE [LARGE SCALE GENOMIC DNA]</scope>
    <source>
        <strain evidence="1 2">NRRL B-59395</strain>
    </source>
</reference>
<gene>
    <name evidence="1" type="ORF">SCNU_20201</name>
</gene>